<dbReference type="EMBL" id="JAPDHZ010000002">
    <property type="protein sequence ID" value="MDG0790805.1"/>
    <property type="molecule type" value="Genomic_DNA"/>
</dbReference>
<gene>
    <name evidence="1" type="ORF">OMP38_07980</name>
</gene>
<accession>A0A9X4QLU1</accession>
<evidence type="ECO:0000313" key="2">
    <source>
        <dbReference type="Proteomes" id="UP001153387"/>
    </source>
</evidence>
<dbReference type="RefSeq" id="WP_277564599.1">
    <property type="nucleotide sequence ID" value="NZ_JAPDHZ010000002.1"/>
</dbReference>
<dbReference type="Proteomes" id="UP001153387">
    <property type="component" value="Unassembled WGS sequence"/>
</dbReference>
<proteinExistence type="predicted"/>
<keyword evidence="2" id="KW-1185">Reference proteome</keyword>
<comment type="caution">
    <text evidence="1">The sequence shown here is derived from an EMBL/GenBank/DDBJ whole genome shotgun (WGS) entry which is preliminary data.</text>
</comment>
<sequence length="76" mass="8628">MIETATKKLEGNIANYARNHFRDQLEPSMHSPSLLKMKIHETDAQMSSPVLLKMKIHEQAACSLSIKDFRSSLISE</sequence>
<protein>
    <submittedName>
        <fullName evidence="1">Uncharacterized protein</fullName>
    </submittedName>
</protein>
<name>A0A9X4QLU1_9BACL</name>
<evidence type="ECO:0000313" key="1">
    <source>
        <dbReference type="EMBL" id="MDG0790805.1"/>
    </source>
</evidence>
<dbReference type="AlphaFoldDB" id="A0A9X4QLU1"/>
<organism evidence="1 2">
    <name type="scientific">Cohnella ginsengisoli</name>
    <dbReference type="NCBI Taxonomy" id="425004"/>
    <lineage>
        <taxon>Bacteria</taxon>
        <taxon>Bacillati</taxon>
        <taxon>Bacillota</taxon>
        <taxon>Bacilli</taxon>
        <taxon>Bacillales</taxon>
        <taxon>Paenibacillaceae</taxon>
        <taxon>Cohnella</taxon>
    </lineage>
</organism>
<reference evidence="1 2" key="1">
    <citation type="submission" date="2022-10" db="EMBL/GenBank/DDBJ databases">
        <title>Comparative genomic analysis of Cohnella hashimotonis sp. nov., isolated from the International Space Station.</title>
        <authorList>
            <person name="Simpson A."/>
            <person name="Venkateswaran K."/>
        </authorList>
    </citation>
    <scope>NUCLEOTIDE SEQUENCE [LARGE SCALE GENOMIC DNA]</scope>
    <source>
        <strain evidence="1 2">DSM 18997</strain>
    </source>
</reference>